<proteinExistence type="predicted"/>
<dbReference type="Gene3D" id="2.60.20.10">
    <property type="entry name" value="Crystallins"/>
    <property type="match status" value="1"/>
</dbReference>
<protein>
    <submittedName>
        <fullName evidence="2">Uncharacterized protein</fullName>
    </submittedName>
</protein>
<dbReference type="SUPFAM" id="SSF49695">
    <property type="entry name" value="gamma-Crystallin-like"/>
    <property type="match status" value="1"/>
</dbReference>
<dbReference type="AlphaFoldDB" id="A0A6C0CTL5"/>
<name>A0A6C0CTL5_9ZZZZ</name>
<sequence length="818" mass="93610">MNNYYIGGLYILIFIVIIYWIYNFAFKKSSIESFEQISEYQEESIFLKSLNRNDFTEKNRPLDIKYPIIPQLEGTYKGNGNMKNTYWKIDKNGKLINIYGIYGTISLNPTKTKLNANGYYPLIFTNKNNLQYPAFYNGSKFKMNINGTNYTILLIDDLTDIPMKLSNINAYIGTIEDDNNIQYYISKEGFLISTTNNRPIAQLKYTSAGPPYKDTDGKYTFNIEYIDIGLQNLFGRDLKQAVLSRTNLNIYNNSNIVTTYIKVAVVASPIPSSSVFGFTELKPPVLKGCSNTGTLSYYEHICINRSYYIINYDSLLCIGIGTDGKTLVMQPVDKNNAKQVWVPRQYRLDDRYNNYDNEWCKIDMQQEKEKRDDDYEKWNTITQSKIAQWMLPTNIYKNTASSYILQDKIDYRILNNNGDFLLENSTTGSFVKGKFNSITTKLDLSIIAKEITTNKRNGYDFDKPIFTNISQTCAYNCKDSKSKLDAFLEMDPLFSINKNKCDENNGCASKIIDPPCQKYDSNCSNVPIYETVKTYGKCSGKIQLYEHPNYTGISYDIDVNKSLGEARGKYPAGTAGIVPGTANPWIGLFNDAASSIKVPKGTSITLYEHANYGGISKTFTENEPDLAWAWTQTGTNFRSGTPTYRGFDNLTSSYKSRCFAAEKVIKTEIKDTGKTKKVCSPKFCVDNPPPIPCPEYTCLDNRNKKFSGNYQSIVCNDKTENYDKMSRFRFEGNLLELVTRVKDKYNSLAVDNRQYIQTDGNECLISYTKANTTDTIRKRMWYFIPANEIDRILPKLIQRKRNDALEEKINTNVKNFQA</sequence>
<keyword evidence="1" id="KW-1133">Transmembrane helix</keyword>
<evidence type="ECO:0000256" key="1">
    <source>
        <dbReference type="SAM" id="Phobius"/>
    </source>
</evidence>
<accession>A0A6C0CTL5</accession>
<reference evidence="2" key="1">
    <citation type="journal article" date="2020" name="Nature">
        <title>Giant virus diversity and host interactions through global metagenomics.</title>
        <authorList>
            <person name="Schulz F."/>
            <person name="Roux S."/>
            <person name="Paez-Espino D."/>
            <person name="Jungbluth S."/>
            <person name="Walsh D.A."/>
            <person name="Denef V.J."/>
            <person name="McMahon K.D."/>
            <person name="Konstantinidis K.T."/>
            <person name="Eloe-Fadrosh E.A."/>
            <person name="Kyrpides N.C."/>
            <person name="Woyke T."/>
        </authorList>
    </citation>
    <scope>NUCLEOTIDE SEQUENCE</scope>
    <source>
        <strain evidence="2">GVMAG-M-3300021962-46</strain>
    </source>
</reference>
<organism evidence="2">
    <name type="scientific">viral metagenome</name>
    <dbReference type="NCBI Taxonomy" id="1070528"/>
    <lineage>
        <taxon>unclassified sequences</taxon>
        <taxon>metagenomes</taxon>
        <taxon>organismal metagenomes</taxon>
    </lineage>
</organism>
<dbReference type="EMBL" id="MN739479">
    <property type="protein sequence ID" value="QHT07029.1"/>
    <property type="molecule type" value="Genomic_DNA"/>
</dbReference>
<dbReference type="InterPro" id="IPR011024">
    <property type="entry name" value="G_crystallin-like"/>
</dbReference>
<keyword evidence="1" id="KW-0472">Membrane</keyword>
<keyword evidence="1" id="KW-0812">Transmembrane</keyword>
<evidence type="ECO:0000313" key="2">
    <source>
        <dbReference type="EMBL" id="QHT07029.1"/>
    </source>
</evidence>
<feature type="transmembrane region" description="Helical" evidence="1">
    <location>
        <begin position="6"/>
        <end position="26"/>
    </location>
</feature>